<feature type="domain" description="F-box" evidence="1">
    <location>
        <begin position="13"/>
        <end position="66"/>
    </location>
</feature>
<dbReference type="PROSITE" id="PS50181">
    <property type="entry name" value="FBOX"/>
    <property type="match status" value="1"/>
</dbReference>
<evidence type="ECO:0000259" key="1">
    <source>
        <dbReference type="PROSITE" id="PS50181"/>
    </source>
</evidence>
<accession>A0ABP1R5D3</accession>
<name>A0ABP1R5D3_9HEXA</name>
<dbReference type="SUPFAM" id="SSF52047">
    <property type="entry name" value="RNI-like"/>
    <property type="match status" value="1"/>
</dbReference>
<dbReference type="InterPro" id="IPR032675">
    <property type="entry name" value="LRR_dom_sf"/>
</dbReference>
<proteinExistence type="predicted"/>
<dbReference type="Proteomes" id="UP001642540">
    <property type="component" value="Unassembled WGS sequence"/>
</dbReference>
<protein>
    <recommendedName>
        <fullName evidence="1">F-box domain-containing protein</fullName>
    </recommendedName>
</protein>
<evidence type="ECO:0000313" key="2">
    <source>
        <dbReference type="EMBL" id="CAL8117463.1"/>
    </source>
</evidence>
<keyword evidence="3" id="KW-1185">Reference proteome</keyword>
<evidence type="ECO:0000313" key="3">
    <source>
        <dbReference type="Proteomes" id="UP001642540"/>
    </source>
</evidence>
<comment type="caution">
    <text evidence="2">The sequence shown here is derived from an EMBL/GenBank/DDBJ whole genome shotgun (WGS) entry which is preliminary data.</text>
</comment>
<gene>
    <name evidence="2" type="ORF">ODALV1_LOCUS17706</name>
</gene>
<reference evidence="2 3" key="1">
    <citation type="submission" date="2024-08" db="EMBL/GenBank/DDBJ databases">
        <authorList>
            <person name="Cucini C."/>
            <person name="Frati F."/>
        </authorList>
    </citation>
    <scope>NUCLEOTIDE SEQUENCE [LARGE SCALE GENOMIC DNA]</scope>
</reference>
<sequence>MTLTRSLLENFGGIGMEDIPNEVLQKIFDSFETKSELLKVRMVCRRWASNASEVLGNRTNAQFREWNPVLQSPDKKEYFVQKVMIPTYIYTKFSERDIIFPHNLVKELNPFPTLSVSLVAMEREREFDERHLKPGEIKISLLPLLRSHGANLKTLSLDLSSADGFVIEPQILLSELPNLKSLRMKTCATSPLHILSQTKSPPTKPVKMLTTLKNLALIICDEDLTDWLIQTCSSNLETLELDCISTQPFIRERKSKPEAFKKLTSLKLFGMDKKFMVEEEFELQLKNLNRLSVNWSLGSPEHVSRFISMHRETLIELCFCRDLFEDPLFYESNGHSDDKRRITFPRINKLCLLFVVSQHPPDMEMITMSFPNLKILQLVYSLQLSKERMHDFCHISDFLQSCPHINRIEVLYCHCFIENELVHCHTYDRENM</sequence>
<dbReference type="SUPFAM" id="SSF81383">
    <property type="entry name" value="F-box domain"/>
    <property type="match status" value="1"/>
</dbReference>
<dbReference type="Pfam" id="PF12937">
    <property type="entry name" value="F-box-like"/>
    <property type="match status" value="1"/>
</dbReference>
<dbReference type="EMBL" id="CAXLJM020000054">
    <property type="protein sequence ID" value="CAL8117463.1"/>
    <property type="molecule type" value="Genomic_DNA"/>
</dbReference>
<dbReference type="Gene3D" id="3.80.10.10">
    <property type="entry name" value="Ribonuclease Inhibitor"/>
    <property type="match status" value="1"/>
</dbReference>
<dbReference type="InterPro" id="IPR036047">
    <property type="entry name" value="F-box-like_dom_sf"/>
</dbReference>
<dbReference type="InterPro" id="IPR001810">
    <property type="entry name" value="F-box_dom"/>
</dbReference>
<organism evidence="2 3">
    <name type="scientific">Orchesella dallaii</name>
    <dbReference type="NCBI Taxonomy" id="48710"/>
    <lineage>
        <taxon>Eukaryota</taxon>
        <taxon>Metazoa</taxon>
        <taxon>Ecdysozoa</taxon>
        <taxon>Arthropoda</taxon>
        <taxon>Hexapoda</taxon>
        <taxon>Collembola</taxon>
        <taxon>Entomobryomorpha</taxon>
        <taxon>Entomobryoidea</taxon>
        <taxon>Orchesellidae</taxon>
        <taxon>Orchesellinae</taxon>
        <taxon>Orchesella</taxon>
    </lineage>
</organism>